<protein>
    <recommendedName>
        <fullName evidence="8">HTH CENPB-type domain-containing protein</fullName>
    </recommendedName>
</protein>
<dbReference type="Proteomes" id="UP000030764">
    <property type="component" value="Unassembled WGS sequence"/>
</dbReference>
<name>A0A085MLR9_9BILA</name>
<dbReference type="InterPro" id="IPR004875">
    <property type="entry name" value="DDE_SF_endonuclease_dom"/>
</dbReference>
<feature type="domain" description="HTH CENPB-type" evidence="8">
    <location>
        <begin position="92"/>
        <end position="171"/>
    </location>
</feature>
<dbReference type="GO" id="GO:0006605">
    <property type="term" value="P:protein targeting"/>
    <property type="evidence" value="ECO:0007669"/>
    <property type="project" value="TreeGrafter"/>
</dbReference>
<dbReference type="PANTHER" id="PTHR15751">
    <property type="entry name" value="TRAFFICKING KINESIN-BINDING PROTEIN"/>
    <property type="match status" value="1"/>
</dbReference>
<evidence type="ECO:0000256" key="6">
    <source>
        <dbReference type="ARBA" id="ARBA00023128"/>
    </source>
</evidence>
<dbReference type="Pfam" id="PF03184">
    <property type="entry name" value="DDE_1"/>
    <property type="match status" value="1"/>
</dbReference>
<keyword evidence="10" id="KW-1185">Reference proteome</keyword>
<dbReference type="GO" id="GO:1904115">
    <property type="term" value="C:axon cytoplasm"/>
    <property type="evidence" value="ECO:0007669"/>
    <property type="project" value="GOC"/>
</dbReference>
<evidence type="ECO:0000256" key="1">
    <source>
        <dbReference type="ARBA" id="ARBA00004123"/>
    </source>
</evidence>
<evidence type="ECO:0000313" key="9">
    <source>
        <dbReference type="EMBL" id="KFD58165.1"/>
    </source>
</evidence>
<dbReference type="SUPFAM" id="SSF46689">
    <property type="entry name" value="Homeodomain-like"/>
    <property type="match status" value="1"/>
</dbReference>
<dbReference type="Pfam" id="PF12448">
    <property type="entry name" value="Milton"/>
    <property type="match status" value="1"/>
</dbReference>
<dbReference type="GO" id="GO:0031410">
    <property type="term" value="C:cytoplasmic vesicle"/>
    <property type="evidence" value="ECO:0007669"/>
    <property type="project" value="TreeGrafter"/>
</dbReference>
<dbReference type="InterPro" id="IPR051946">
    <property type="entry name" value="Intracell_Traff-Reg"/>
</dbReference>
<dbReference type="GO" id="GO:0005739">
    <property type="term" value="C:mitochondrion"/>
    <property type="evidence" value="ECO:0007669"/>
    <property type="project" value="UniProtKB-SubCell"/>
</dbReference>
<keyword evidence="6" id="KW-0496">Mitochondrion</keyword>
<evidence type="ECO:0000313" key="10">
    <source>
        <dbReference type="Proteomes" id="UP000030764"/>
    </source>
</evidence>
<dbReference type="GO" id="GO:0098957">
    <property type="term" value="P:anterograde axonal transport of mitochondrion"/>
    <property type="evidence" value="ECO:0007669"/>
    <property type="project" value="TreeGrafter"/>
</dbReference>
<keyword evidence="5" id="KW-0238">DNA-binding</keyword>
<dbReference type="InterPro" id="IPR022154">
    <property type="entry name" value="TRAK1/2_C"/>
</dbReference>
<comment type="subcellular location">
    <subcellularLocation>
        <location evidence="2">Mitochondrion</location>
    </subcellularLocation>
    <subcellularLocation>
        <location evidence="1">Nucleus</location>
    </subcellularLocation>
</comment>
<dbReference type="PROSITE" id="PS51253">
    <property type="entry name" value="HTH_CENPB"/>
    <property type="match status" value="1"/>
</dbReference>
<keyword evidence="4 7" id="KW-0175">Coiled coil</keyword>
<evidence type="ECO:0000256" key="4">
    <source>
        <dbReference type="ARBA" id="ARBA00023054"/>
    </source>
</evidence>
<dbReference type="GO" id="GO:0005634">
    <property type="term" value="C:nucleus"/>
    <property type="evidence" value="ECO:0007669"/>
    <property type="project" value="UniProtKB-SubCell"/>
</dbReference>
<dbReference type="GO" id="GO:0022008">
    <property type="term" value="P:neurogenesis"/>
    <property type="evidence" value="ECO:0007669"/>
    <property type="project" value="TreeGrafter"/>
</dbReference>
<reference evidence="9 10" key="1">
    <citation type="journal article" date="2014" name="Nat. Genet.">
        <title>Genome and transcriptome of the porcine whipworm Trichuris suis.</title>
        <authorList>
            <person name="Jex A.R."/>
            <person name="Nejsum P."/>
            <person name="Schwarz E.M."/>
            <person name="Hu L."/>
            <person name="Young N.D."/>
            <person name="Hall R.S."/>
            <person name="Korhonen P.K."/>
            <person name="Liao S."/>
            <person name="Thamsborg S."/>
            <person name="Xia J."/>
            <person name="Xu P."/>
            <person name="Wang S."/>
            <person name="Scheerlinck J.P."/>
            <person name="Hofmann A."/>
            <person name="Sternberg P.W."/>
            <person name="Wang J."/>
            <person name="Gasser R.B."/>
        </authorList>
    </citation>
    <scope>NUCLEOTIDE SEQUENCE [LARGE SCALE GENOMIC DNA]</scope>
    <source>
        <strain evidence="9">DCEP-RM93M</strain>
    </source>
</reference>
<dbReference type="GO" id="GO:0030425">
    <property type="term" value="C:dendrite"/>
    <property type="evidence" value="ECO:0007669"/>
    <property type="project" value="TreeGrafter"/>
</dbReference>
<proteinExistence type="inferred from homology"/>
<evidence type="ECO:0000259" key="8">
    <source>
        <dbReference type="PROSITE" id="PS51253"/>
    </source>
</evidence>
<accession>A0A085MLR9</accession>
<dbReference type="GO" id="GO:0005102">
    <property type="term" value="F:signaling receptor binding"/>
    <property type="evidence" value="ECO:0007669"/>
    <property type="project" value="TreeGrafter"/>
</dbReference>
<dbReference type="EMBL" id="KL363185">
    <property type="protein sequence ID" value="KFD58165.1"/>
    <property type="molecule type" value="Genomic_DNA"/>
</dbReference>
<dbReference type="Pfam" id="PF04849">
    <property type="entry name" value="HAP1_N"/>
    <property type="match status" value="2"/>
</dbReference>
<evidence type="ECO:0000256" key="5">
    <source>
        <dbReference type="ARBA" id="ARBA00023125"/>
    </source>
</evidence>
<dbReference type="AlphaFoldDB" id="A0A085MLR9"/>
<comment type="similarity">
    <text evidence="3">Belongs to the milton family.</text>
</comment>
<dbReference type="InterPro" id="IPR009057">
    <property type="entry name" value="Homeodomain-like_sf"/>
</dbReference>
<dbReference type="PANTHER" id="PTHR15751:SF12">
    <property type="entry name" value="TRAFFICKING KINESIN-BINDING PROTEIN MILT"/>
    <property type="match status" value="1"/>
</dbReference>
<organism evidence="9 10">
    <name type="scientific">Trichuris suis</name>
    <name type="common">pig whipworm</name>
    <dbReference type="NCBI Taxonomy" id="68888"/>
    <lineage>
        <taxon>Eukaryota</taxon>
        <taxon>Metazoa</taxon>
        <taxon>Ecdysozoa</taxon>
        <taxon>Nematoda</taxon>
        <taxon>Enoplea</taxon>
        <taxon>Dorylaimia</taxon>
        <taxon>Trichinellida</taxon>
        <taxon>Trichuridae</taxon>
        <taxon>Trichuris</taxon>
    </lineage>
</organism>
<dbReference type="GO" id="GO:0048311">
    <property type="term" value="P:mitochondrion distribution"/>
    <property type="evidence" value="ECO:0007669"/>
    <property type="project" value="TreeGrafter"/>
</dbReference>
<evidence type="ECO:0000256" key="7">
    <source>
        <dbReference type="SAM" id="Coils"/>
    </source>
</evidence>
<dbReference type="Gene3D" id="1.10.10.60">
    <property type="entry name" value="Homeodomain-like"/>
    <property type="match status" value="1"/>
</dbReference>
<evidence type="ECO:0000256" key="2">
    <source>
        <dbReference type="ARBA" id="ARBA00004173"/>
    </source>
</evidence>
<dbReference type="GO" id="GO:0003677">
    <property type="term" value="F:DNA binding"/>
    <property type="evidence" value="ECO:0007669"/>
    <property type="project" value="UniProtKB-KW"/>
</dbReference>
<sequence>MNNGDRMCRNVETSTDVSLRDFAGLDLLGGISQPTLLYKLRASTSDVNSPPDGASVSAVDLWTPLLSPSFDGKALSPQQIDKTLDYLLLGSKRVRQMTKTYNDAEAVSRLLLDDLRHRNCPCSLMAIQTKALTLFEDLKKKEASSAESETFTPSRGWFERFKKRYELRNPMDQGVIATFKAYYLRRTFKQAINFLGSDGRYTLKEFWRGYHIMNAVQCLAAAWHEVKRSTMNLAWRKICPEAIAELTVLGTTIAACSSGVSELAHEVGFSDINEEDILELIESHDEELSNKDLMEMEQQLADEEENDKTEDPKQARTLTTKDLSEAFQLLDRAKTVFTEKGPQRERSAEREKDLELAAKIGKTLLERNHELQLTNELLEERLNSANDQVTQLKHDLQQKVNLLQMVTDEDDDLSSLTDLQKKLKLLEEENSNLKLEANHLKSLTESLEEREQQLISDCVRQLSESSAQLGTVSTQLSDKSDALMKQQGQISNLLAEVNQLHQNEAKLCADAEELRCSLYAARETQAELSQELIDLQERYAEVLNLLGEARDEIKNLRQQKDVKYADSSNADSLYGCLASELEASISPRGGQKQFAEGMASADNMHALSSIAVAVSQKVPESENPSIVAVPQDPESPSSLPLFNQESLNKTSNSTYDSSTSLAVCLELTGQPTCRRPFEPGSPLILQFSIPLVVGFTFFSMMNSFVHWPHCLERENDNDMFTDDGTQAVTKALKKIAQPSRLGVPGLPGTNDLEKAIQRLTLRRQTELRYRQRTFDRYLHSGVLATSKTDAQLISCSVSTLGHSPFDPLSSSNVSGLRDPLSSSPNFFLTQRKDESRLFDTSRLFRMIHSWFMPSIPQLTTDGCGRQGTENVPPSFYSSAGSLLETNQRPFTLCSAACFISTVGTYSYVNSRVPHPNVPFSAYTEKHTSWKNSTHSSSSKKCELSAQRDQKYPWSSCLWNLELCHATSFTWAASSILNHIPLSKDSAPAEPPGEKFTYAAAGLSIPIDPPKSTSTFG</sequence>
<dbReference type="GO" id="GO:0047496">
    <property type="term" value="P:vesicle transport along microtubule"/>
    <property type="evidence" value="ECO:0007669"/>
    <property type="project" value="TreeGrafter"/>
</dbReference>
<dbReference type="SMART" id="SM01424">
    <property type="entry name" value="HAP1_N"/>
    <property type="match status" value="1"/>
</dbReference>
<dbReference type="GO" id="GO:0017022">
    <property type="term" value="F:myosin binding"/>
    <property type="evidence" value="ECO:0007669"/>
    <property type="project" value="TreeGrafter"/>
</dbReference>
<evidence type="ECO:0000256" key="3">
    <source>
        <dbReference type="ARBA" id="ARBA00007007"/>
    </source>
</evidence>
<dbReference type="InterPro" id="IPR006600">
    <property type="entry name" value="HTH_CenpB_DNA-bd_dom"/>
</dbReference>
<dbReference type="InterPro" id="IPR006933">
    <property type="entry name" value="HAP1_N"/>
</dbReference>
<feature type="coiled-coil region" evidence="7">
    <location>
        <begin position="368"/>
        <end position="450"/>
    </location>
</feature>
<feature type="coiled-coil region" evidence="7">
    <location>
        <begin position="483"/>
        <end position="566"/>
    </location>
</feature>
<gene>
    <name evidence="9" type="ORF">M513_00928</name>
</gene>